<comment type="caution">
    <text evidence="3">The sequence shown here is derived from an EMBL/GenBank/DDBJ whole genome shotgun (WGS) entry which is preliminary data.</text>
</comment>
<evidence type="ECO:0000256" key="2">
    <source>
        <dbReference type="SAM" id="SignalP"/>
    </source>
</evidence>
<evidence type="ECO:0000256" key="1">
    <source>
        <dbReference type="SAM" id="Phobius"/>
    </source>
</evidence>
<organism evidence="3 4">
    <name type="scientific">Dermatophagoides farinae</name>
    <name type="common">American house dust mite</name>
    <dbReference type="NCBI Taxonomy" id="6954"/>
    <lineage>
        <taxon>Eukaryota</taxon>
        <taxon>Metazoa</taxon>
        <taxon>Ecdysozoa</taxon>
        <taxon>Arthropoda</taxon>
        <taxon>Chelicerata</taxon>
        <taxon>Arachnida</taxon>
        <taxon>Acari</taxon>
        <taxon>Acariformes</taxon>
        <taxon>Sarcoptiformes</taxon>
        <taxon>Astigmata</taxon>
        <taxon>Psoroptidia</taxon>
        <taxon>Analgoidea</taxon>
        <taxon>Pyroglyphidae</taxon>
        <taxon>Dermatophagoidinae</taxon>
        <taxon>Dermatophagoides</taxon>
    </lineage>
</organism>
<evidence type="ECO:0000313" key="3">
    <source>
        <dbReference type="EMBL" id="KAH9493377.1"/>
    </source>
</evidence>
<feature type="transmembrane region" description="Helical" evidence="1">
    <location>
        <begin position="369"/>
        <end position="391"/>
    </location>
</feature>
<protein>
    <submittedName>
        <fullName evidence="3">Uncharacterized protein</fullName>
    </submittedName>
</protein>
<reference evidence="3" key="1">
    <citation type="submission" date="2013-05" db="EMBL/GenBank/DDBJ databases">
        <authorList>
            <person name="Yim A.K.Y."/>
            <person name="Chan T.F."/>
            <person name="Ji K.M."/>
            <person name="Liu X.Y."/>
            <person name="Zhou J.W."/>
            <person name="Li R.Q."/>
            <person name="Yang K.Y."/>
            <person name="Li J."/>
            <person name="Li M."/>
            <person name="Law P.T.W."/>
            <person name="Wu Y.L."/>
            <person name="Cai Z.L."/>
            <person name="Qin H."/>
            <person name="Bao Y."/>
            <person name="Leung R.K.K."/>
            <person name="Ng P.K.S."/>
            <person name="Zou J."/>
            <person name="Zhong X.J."/>
            <person name="Ran P.X."/>
            <person name="Zhong N.S."/>
            <person name="Liu Z.G."/>
            <person name="Tsui S.K.W."/>
        </authorList>
    </citation>
    <scope>NUCLEOTIDE SEQUENCE</scope>
    <source>
        <strain evidence="3">Derf</strain>
        <tissue evidence="3">Whole organism</tissue>
    </source>
</reference>
<feature type="signal peptide" evidence="2">
    <location>
        <begin position="1"/>
        <end position="24"/>
    </location>
</feature>
<keyword evidence="1" id="KW-0472">Membrane</keyword>
<keyword evidence="4" id="KW-1185">Reference proteome</keyword>
<keyword evidence="1" id="KW-1133">Transmembrane helix</keyword>
<name>A0A922L104_DERFA</name>
<evidence type="ECO:0000313" key="4">
    <source>
        <dbReference type="Proteomes" id="UP000790347"/>
    </source>
</evidence>
<accession>A0A922L104</accession>
<dbReference type="AlphaFoldDB" id="A0A922L104"/>
<gene>
    <name evidence="3" type="ORF">DERF_014130</name>
</gene>
<feature type="chain" id="PRO_5037915975" evidence="2">
    <location>
        <begin position="25"/>
        <end position="454"/>
    </location>
</feature>
<proteinExistence type="predicted"/>
<sequence length="454" mass="53527">MIIIRWWWLFLLPLLLRISKHSNSKILLDQQQSFRSDLSSSSSSPQSLWFRNDSLGTTIECGTNYQMVGLSIVDGYIFQFLHNCSVIIYPPNDDDSHIINDGEELSLTNGRLYGFNKMLPENLTKLFCINQQQQQKKFGYSLNRKSKNMLILHYWSSKQSMQTTTQIDYLQLIIRNSFYSLKQENYESNNNQEVHFFMINNDGRSTLFITNESNDNKKIHHQYGIISNPLKTKKQKIGYFCLITSSDGKQQNHSYHSSITIQLQSEPCTSNWQLMNELFADIDFGFTCGEKLFLITSKQMEFFMLISQRKMLTKWNQIFTIQMATFDDVFICNDWNVHHINTNKRWNKTSATMITTTGMQQKLINHWKMVAIVLMIFIFTSLFAIFLYGCFVAHCRKRKILYVMVSSPSSPTGWTTIPSIDDYSYSNRNKRMNQKLLDNHRQQQQQYRRVREKY</sequence>
<dbReference type="Proteomes" id="UP000790347">
    <property type="component" value="Unassembled WGS sequence"/>
</dbReference>
<keyword evidence="2" id="KW-0732">Signal</keyword>
<dbReference type="EMBL" id="ASGP02000008">
    <property type="protein sequence ID" value="KAH9493377.1"/>
    <property type="molecule type" value="Genomic_DNA"/>
</dbReference>
<reference evidence="3" key="2">
    <citation type="journal article" date="2022" name="Res Sq">
        <title>Comparative Genomics Reveals Insights into the Divergent Evolution of Astigmatic Mites and Household Pest Adaptations.</title>
        <authorList>
            <person name="Xiong Q."/>
            <person name="Wan A.T.-Y."/>
            <person name="Liu X.-Y."/>
            <person name="Fung C.S.-H."/>
            <person name="Xiao X."/>
            <person name="Malainual N."/>
            <person name="Hou J."/>
            <person name="Wang L."/>
            <person name="Wang M."/>
            <person name="Yang K."/>
            <person name="Cui Y."/>
            <person name="Leung E."/>
            <person name="Nong W."/>
            <person name="Shin S.-K."/>
            <person name="Au S."/>
            <person name="Jeong K.Y."/>
            <person name="Chew F.T."/>
            <person name="Hui J."/>
            <person name="Leung T.F."/>
            <person name="Tungtrongchitr A."/>
            <person name="Zhong N."/>
            <person name="Liu Z."/>
            <person name="Tsui S."/>
        </authorList>
    </citation>
    <scope>NUCLEOTIDE SEQUENCE</scope>
    <source>
        <strain evidence="3">Derf</strain>
        <tissue evidence="3">Whole organism</tissue>
    </source>
</reference>
<keyword evidence="1" id="KW-0812">Transmembrane</keyword>